<sequence>MQSRVKLTLVVVVVVLGTSLLLLHSCAHASTDSGLPDFELDDGKDEADDEYYYVSDGTDQQMQPSHKIISYAKPPPPTGDGLATGPVQADPAEPFLMEDDDTSFELMDDVDFVEPGSMDFQRKAERMKRIMLKAFANREFQRKFGEVLPLLKVMSKTQKSTLAALITAQDTPYRWSSPHYPWWAQRIMVNKYSLLGLLVLGALCGSDGQTPTVLRDTVWGEFPSVVLVKTPREHQYCLGTVVNANHVLTSAFCVLSYDRMRVFPARLVRVFGGDISVSPVSPTRQTRTGQHIFVHENYRPHTFENNIAIIRLTEPFHLPSNAIEEAPIRMRIVPEAHPCYVVTWYRPPGTDVNPGLEIPRQQTFNVNVRNRDSCAAERRTELTLQENAICTYTTTVMNVVQGDPMFCNGELTSIQSYTFMPPGQQPQTQPNLVSTQVRFYIHWINAQLNRTQPMPEGWNPVVLSVFLLVGIIVGCYGQTDTVLRNVVQGEYPSVVFVSTPRHQECIGVVINANHVLASGLCVMTAGQTRVYPARLVQVIAGDLSATHPANTRQTRTAEHIFVHEHYRVHSGDYNVAIIRLAEPFHLPSNAIEEAHIRMRIVPQGHQCDVLRVPTAGSRILQAYNVIIRNRNFCDSCCLEIFREEANICSESITDPALTLLQGDAMFCDGELTAIGALTVLDGDNSRRFHFLQLRFVTHWIHEQLNRTQPMARYAVAEEEEGYDPFLPFIAGGTNAINGQFPSIVAVGLPAPPNNAFCGGVILNENHVLTAARCVLTPQHTLLFPNQLNIISGMLQLNFAAPRIGIQAVYVHPQYNPFTFEHNIAVLRTSSNFFVPIVPVPNLDFAVFYEEIAFDGQACQAAGWNNATATPVQQFINAPILNRDTCNGLAVHLGNIRESMICAGATNAGPGVCASNLGTGLFCEGRLAGILSTGLGCGQANNPGVYTQIRFYLPWIREQFSRQDIPIGGTSPIPHRRSPPSRQTHRLVKLPIDPIVVEPHLRKYRRIVGNATVDTERQRTDEDPLAVQPGASITVARCRIVRGARVASAQLAFLHPPGMHRGLIARVPIVHRHRQEALQHVDRCVDRSRRRTPTGKLAVGTVRHNAARPVGHIDRVGGQLVRTVQPQHGHIILQRPDVELRMDEDLRHLARLPTGTDRCKRNVARPNRDPVRVDQSLVRVEHALGRGQYVLPINDRTAAVQIERGVNRYGRRELTPGCIGTAEQARCPIYHLRLGAICPNVRNG</sequence>
<dbReference type="SMART" id="SM00020">
    <property type="entry name" value="Tryp_SPc"/>
    <property type="match status" value="2"/>
</dbReference>
<dbReference type="VEuPathDB" id="VectorBase:ASTEI07235"/>
<dbReference type="Proteomes" id="UP000076408">
    <property type="component" value="Unassembled WGS sequence"/>
</dbReference>
<dbReference type="Gene3D" id="2.40.10.10">
    <property type="entry name" value="Trypsin-like serine proteases"/>
    <property type="match status" value="3"/>
</dbReference>
<dbReference type="EnsemblMetazoa" id="ASTEI07235-RA">
    <property type="protein sequence ID" value="ASTEI07235-PA"/>
    <property type="gene ID" value="ASTEI07235"/>
</dbReference>
<dbReference type="InterPro" id="IPR051333">
    <property type="entry name" value="CLIP_Serine_Protease"/>
</dbReference>
<evidence type="ECO:0000313" key="3">
    <source>
        <dbReference type="EnsemblMetazoa" id="ASTEI07235-PA"/>
    </source>
</evidence>
<dbReference type="InterPro" id="IPR056200">
    <property type="entry name" value="NT_N"/>
</dbReference>
<reference evidence="3" key="2">
    <citation type="submission" date="2020-05" db="UniProtKB">
        <authorList>
            <consortium name="EnsemblMetazoa"/>
        </authorList>
    </citation>
    <scope>IDENTIFICATION</scope>
    <source>
        <strain evidence="3">Indian</strain>
    </source>
</reference>
<dbReference type="VEuPathDB" id="VectorBase:ASTEI20_040117"/>
<feature type="domain" description="Peptidase S1" evidence="2">
    <location>
        <begin position="729"/>
        <end position="960"/>
    </location>
</feature>
<dbReference type="InterPro" id="IPR043504">
    <property type="entry name" value="Peptidase_S1_PA_chymotrypsin"/>
</dbReference>
<proteinExistence type="inferred from homology"/>
<dbReference type="PROSITE" id="PS50240">
    <property type="entry name" value="TRYPSIN_DOM"/>
    <property type="match status" value="3"/>
</dbReference>
<dbReference type="GO" id="GO:0004252">
    <property type="term" value="F:serine-type endopeptidase activity"/>
    <property type="evidence" value="ECO:0007669"/>
    <property type="project" value="InterPro"/>
</dbReference>
<dbReference type="SUPFAM" id="SSF50494">
    <property type="entry name" value="Trypsin-like serine proteases"/>
    <property type="match status" value="3"/>
</dbReference>
<evidence type="ECO:0000256" key="1">
    <source>
        <dbReference type="ARBA" id="ARBA00024195"/>
    </source>
</evidence>
<dbReference type="AlphaFoldDB" id="A0A182YFJ9"/>
<dbReference type="VEuPathDB" id="VectorBase:ASTEI20_039845"/>
<organism evidence="3 4">
    <name type="scientific">Anopheles stephensi</name>
    <name type="common">Indo-Pakistan malaria mosquito</name>
    <dbReference type="NCBI Taxonomy" id="30069"/>
    <lineage>
        <taxon>Eukaryota</taxon>
        <taxon>Metazoa</taxon>
        <taxon>Ecdysozoa</taxon>
        <taxon>Arthropoda</taxon>
        <taxon>Hexapoda</taxon>
        <taxon>Insecta</taxon>
        <taxon>Pterygota</taxon>
        <taxon>Neoptera</taxon>
        <taxon>Endopterygota</taxon>
        <taxon>Diptera</taxon>
        <taxon>Nematocera</taxon>
        <taxon>Culicoidea</taxon>
        <taxon>Culicidae</taxon>
        <taxon>Anophelinae</taxon>
        <taxon>Anopheles</taxon>
    </lineage>
</organism>
<dbReference type="VEuPathDB" id="VectorBase:ASTE000764"/>
<dbReference type="CDD" id="cd00190">
    <property type="entry name" value="Tryp_SPc"/>
    <property type="match status" value="1"/>
</dbReference>
<dbReference type="Pfam" id="PF00089">
    <property type="entry name" value="Trypsin"/>
    <property type="match status" value="3"/>
</dbReference>
<evidence type="ECO:0000259" key="2">
    <source>
        <dbReference type="PROSITE" id="PS50240"/>
    </source>
</evidence>
<protein>
    <recommendedName>
        <fullName evidence="2">Peptidase S1 domain-containing protein</fullName>
    </recommendedName>
</protein>
<comment type="similarity">
    <text evidence="1">Belongs to the peptidase S1 family. CLIP subfamily.</text>
</comment>
<keyword evidence="4" id="KW-1185">Reference proteome</keyword>
<dbReference type="STRING" id="30069.A0A182YFJ9"/>
<evidence type="ECO:0000313" key="4">
    <source>
        <dbReference type="Proteomes" id="UP000076408"/>
    </source>
</evidence>
<feature type="domain" description="Peptidase S1" evidence="2">
    <location>
        <begin position="199"/>
        <end position="449"/>
    </location>
</feature>
<feature type="domain" description="Peptidase S1" evidence="2">
    <location>
        <begin position="472"/>
        <end position="705"/>
    </location>
</feature>
<reference evidence="4" key="1">
    <citation type="journal article" date="2014" name="Genome Biol.">
        <title>Genome analysis of a major urban malaria vector mosquito, Anopheles stephensi.</title>
        <authorList>
            <person name="Jiang X."/>
            <person name="Peery A."/>
            <person name="Hall A.B."/>
            <person name="Sharma A."/>
            <person name="Chen X.G."/>
            <person name="Waterhouse R.M."/>
            <person name="Komissarov A."/>
            <person name="Riehle M.M."/>
            <person name="Shouche Y."/>
            <person name="Sharakhova M.V."/>
            <person name="Lawson D."/>
            <person name="Pakpour N."/>
            <person name="Arensburger P."/>
            <person name="Davidson V.L."/>
            <person name="Eiglmeier K."/>
            <person name="Emrich S."/>
            <person name="George P."/>
            <person name="Kennedy R.C."/>
            <person name="Mane S.P."/>
            <person name="Maslen G."/>
            <person name="Oringanje C."/>
            <person name="Qi Y."/>
            <person name="Settlage R."/>
            <person name="Tojo M."/>
            <person name="Tubio J.M."/>
            <person name="Unger M.F."/>
            <person name="Wang B."/>
            <person name="Vernick K.D."/>
            <person name="Ribeiro J.M."/>
            <person name="James A.A."/>
            <person name="Michel K."/>
            <person name="Riehle M.A."/>
            <person name="Luckhart S."/>
            <person name="Sharakhov I.V."/>
            <person name="Tu Z."/>
        </authorList>
    </citation>
    <scope>NUCLEOTIDE SEQUENCE [LARGE SCALE GENOMIC DNA]</scope>
    <source>
        <strain evidence="4">Indian</strain>
    </source>
</reference>
<dbReference type="Pfam" id="PF24103">
    <property type="entry name" value="NT_N"/>
    <property type="match status" value="1"/>
</dbReference>
<dbReference type="InterPro" id="IPR009003">
    <property type="entry name" value="Peptidase_S1_PA"/>
</dbReference>
<dbReference type="PANTHER" id="PTHR24260">
    <property type="match status" value="1"/>
</dbReference>
<dbReference type="InterPro" id="IPR001254">
    <property type="entry name" value="Trypsin_dom"/>
</dbReference>
<dbReference type="PANTHER" id="PTHR24260:SF147">
    <property type="entry name" value="EG:BACR7A4.3 PROTEIN-RELATED"/>
    <property type="match status" value="1"/>
</dbReference>
<name>A0A182YFJ9_ANOST</name>
<dbReference type="VEuPathDB" id="VectorBase:ASTE000765"/>
<dbReference type="GO" id="GO:0006508">
    <property type="term" value="P:proteolysis"/>
    <property type="evidence" value="ECO:0007669"/>
    <property type="project" value="InterPro"/>
</dbReference>
<accession>A0A182YFJ9</accession>
<dbReference type="VEuPathDB" id="VectorBase:ASTEI20_033410"/>